<reference evidence="1 2" key="1">
    <citation type="submission" date="2020-07" db="EMBL/GenBank/DDBJ databases">
        <title>Mycobacterium kansasii (former subtype) with zoonotic potential isolated from diseased indoor pet cat, Japan.</title>
        <authorList>
            <person name="Fukano H."/>
            <person name="Terazono T."/>
            <person name="Hoshino Y."/>
        </authorList>
    </citation>
    <scope>NUCLEOTIDE SEQUENCE [LARGE SCALE GENOMIC DNA]</scope>
    <source>
        <strain evidence="1 2">Kuro-I</strain>
    </source>
</reference>
<evidence type="ECO:0000313" key="2">
    <source>
        <dbReference type="Proteomes" id="UP000516380"/>
    </source>
</evidence>
<accession>A0A7G1ISJ4</accession>
<evidence type="ECO:0000313" key="1">
    <source>
        <dbReference type="EMBL" id="BCI92683.1"/>
    </source>
</evidence>
<organism evidence="1 2">
    <name type="scientific">Mycobacterium kansasii</name>
    <dbReference type="NCBI Taxonomy" id="1768"/>
    <lineage>
        <taxon>Bacteria</taxon>
        <taxon>Bacillati</taxon>
        <taxon>Actinomycetota</taxon>
        <taxon>Actinomycetes</taxon>
        <taxon>Mycobacteriales</taxon>
        <taxon>Mycobacteriaceae</taxon>
        <taxon>Mycobacterium</taxon>
    </lineage>
</organism>
<sequence length="102" mass="11156">MVDLDQHVVGWVEAVFNDGNDVGQFGDSHHRGCGGVQQMLVDHHPRRAGDHRAPASADRWAQIQHGLLDIGGHRVGHALLLELFTQPTPFELQLVGGVVRVV</sequence>
<keyword evidence="2" id="KW-1185">Reference proteome</keyword>
<protein>
    <submittedName>
        <fullName evidence="1">Uncharacterized protein</fullName>
    </submittedName>
</protein>
<name>A0A7G1ISJ4_MYCKA</name>
<dbReference type="AlphaFoldDB" id="A0A7G1ISJ4"/>
<dbReference type="EMBL" id="AP023343">
    <property type="protein sequence ID" value="BCI92683.1"/>
    <property type="molecule type" value="Genomic_DNA"/>
</dbReference>
<dbReference type="Proteomes" id="UP000516380">
    <property type="component" value="Chromosome"/>
</dbReference>
<gene>
    <name evidence="1" type="ORF">NIIDMKKI_78890</name>
</gene>
<proteinExistence type="predicted"/>